<feature type="transmembrane region" description="Helical" evidence="7">
    <location>
        <begin position="209"/>
        <end position="230"/>
    </location>
</feature>
<evidence type="ECO:0000256" key="5">
    <source>
        <dbReference type="ARBA" id="ARBA00022989"/>
    </source>
</evidence>
<feature type="transmembrane region" description="Helical" evidence="7">
    <location>
        <begin position="466"/>
        <end position="483"/>
    </location>
</feature>
<dbReference type="GO" id="GO:0005337">
    <property type="term" value="F:nucleoside transmembrane transporter activity"/>
    <property type="evidence" value="ECO:0007669"/>
    <property type="project" value="InterPro"/>
</dbReference>
<dbReference type="OrthoDB" id="1856718at2759"/>
<accession>A0A1V9YM73</accession>
<dbReference type="SUPFAM" id="SSF103473">
    <property type="entry name" value="MFS general substrate transporter"/>
    <property type="match status" value="1"/>
</dbReference>
<feature type="transmembrane region" description="Helical" evidence="7">
    <location>
        <begin position="640"/>
        <end position="660"/>
    </location>
</feature>
<evidence type="ECO:0000256" key="7">
    <source>
        <dbReference type="SAM" id="Phobius"/>
    </source>
</evidence>
<feature type="transmembrane region" description="Helical" evidence="7">
    <location>
        <begin position="610"/>
        <end position="628"/>
    </location>
</feature>
<organism evidence="8 9">
    <name type="scientific">Achlya hypogyna</name>
    <name type="common">Oomycete</name>
    <name type="synonym">Protoachlya hypogyna</name>
    <dbReference type="NCBI Taxonomy" id="1202772"/>
    <lineage>
        <taxon>Eukaryota</taxon>
        <taxon>Sar</taxon>
        <taxon>Stramenopiles</taxon>
        <taxon>Oomycota</taxon>
        <taxon>Saprolegniomycetes</taxon>
        <taxon>Saprolegniales</taxon>
        <taxon>Achlyaceae</taxon>
        <taxon>Achlya</taxon>
    </lineage>
</organism>
<feature type="transmembrane region" description="Helical" evidence="7">
    <location>
        <begin position="35"/>
        <end position="52"/>
    </location>
</feature>
<feature type="transmembrane region" description="Helical" evidence="7">
    <location>
        <begin position="266"/>
        <end position="291"/>
    </location>
</feature>
<keyword evidence="9" id="KW-1185">Reference proteome</keyword>
<feature type="transmembrane region" description="Helical" evidence="7">
    <location>
        <begin position="179"/>
        <end position="197"/>
    </location>
</feature>
<feature type="transmembrane region" description="Helical" evidence="7">
    <location>
        <begin position="503"/>
        <end position="527"/>
    </location>
</feature>
<dbReference type="PRINTS" id="PR01130">
    <property type="entry name" value="DERENTRNSPRT"/>
</dbReference>
<feature type="transmembrane region" description="Helical" evidence="7">
    <location>
        <begin position="345"/>
        <end position="363"/>
    </location>
</feature>
<feature type="transmembrane region" description="Helical" evidence="7">
    <location>
        <begin position="850"/>
        <end position="872"/>
    </location>
</feature>
<feature type="transmembrane region" description="Helical" evidence="7">
    <location>
        <begin position="563"/>
        <end position="589"/>
    </location>
</feature>
<evidence type="ECO:0000256" key="4">
    <source>
        <dbReference type="ARBA" id="ARBA00022692"/>
    </source>
</evidence>
<feature type="transmembrane region" description="Helical" evidence="7">
    <location>
        <begin position="814"/>
        <end position="838"/>
    </location>
</feature>
<comment type="caution">
    <text evidence="8">The sequence shown here is derived from an EMBL/GenBank/DDBJ whole genome shotgun (WGS) entry which is preliminary data.</text>
</comment>
<evidence type="ECO:0000313" key="8">
    <source>
        <dbReference type="EMBL" id="OQR86821.1"/>
    </source>
</evidence>
<dbReference type="InterPro" id="IPR036259">
    <property type="entry name" value="MFS_trans_sf"/>
</dbReference>
<dbReference type="InterPro" id="IPR002259">
    <property type="entry name" value="Eqnu_transpt"/>
</dbReference>
<comment type="subcellular location">
    <subcellularLocation>
        <location evidence="1">Membrane</location>
        <topology evidence="1">Multi-pass membrane protein</topology>
    </subcellularLocation>
</comment>
<evidence type="ECO:0000313" key="9">
    <source>
        <dbReference type="Proteomes" id="UP000243579"/>
    </source>
</evidence>
<dbReference type="EMBL" id="JNBR01001481">
    <property type="protein sequence ID" value="OQR86821.1"/>
    <property type="molecule type" value="Genomic_DNA"/>
</dbReference>
<keyword evidence="3" id="KW-0813">Transport</keyword>
<feature type="transmembrane region" description="Helical" evidence="7">
    <location>
        <begin position="303"/>
        <end position="324"/>
    </location>
</feature>
<gene>
    <name evidence="8" type="ORF">ACHHYP_09903</name>
</gene>
<feature type="transmembrane region" description="Helical" evidence="7">
    <location>
        <begin position="108"/>
        <end position="126"/>
    </location>
</feature>
<name>A0A1V9YM73_ACHHY</name>
<dbReference type="Gene3D" id="1.20.1250.20">
    <property type="entry name" value="MFS general substrate transporter like domains"/>
    <property type="match status" value="1"/>
</dbReference>
<dbReference type="PANTHER" id="PTHR10332:SF10">
    <property type="entry name" value="EQUILIBRATIVE NUCLEOSIDE TRANSPORTER 4"/>
    <property type="match status" value="1"/>
</dbReference>
<feature type="transmembrane region" description="Helical" evidence="7">
    <location>
        <begin position="132"/>
        <end position="158"/>
    </location>
</feature>
<keyword evidence="4 7" id="KW-0812">Transmembrane</keyword>
<feature type="transmembrane region" description="Helical" evidence="7">
    <location>
        <begin position="72"/>
        <end position="96"/>
    </location>
</feature>
<proteinExistence type="inferred from homology"/>
<feature type="transmembrane region" description="Helical" evidence="7">
    <location>
        <begin position="742"/>
        <end position="764"/>
    </location>
</feature>
<evidence type="ECO:0000256" key="3">
    <source>
        <dbReference type="ARBA" id="ARBA00022448"/>
    </source>
</evidence>
<feature type="transmembrane region" description="Helical" evidence="7">
    <location>
        <begin position="776"/>
        <end position="794"/>
    </location>
</feature>
<dbReference type="GO" id="GO:0005886">
    <property type="term" value="C:plasma membrane"/>
    <property type="evidence" value="ECO:0007669"/>
    <property type="project" value="TreeGrafter"/>
</dbReference>
<protein>
    <submittedName>
        <fullName evidence="8">Equilibrative Nucleoside Transporter (ENT) Family</fullName>
    </submittedName>
</protein>
<comment type="similarity">
    <text evidence="2">Belongs to the SLC29A/ENT transporter (TC 2.A.57) family.</text>
</comment>
<reference evidence="8 9" key="1">
    <citation type="journal article" date="2014" name="Genome Biol. Evol.">
        <title>The secreted proteins of Achlya hypogyna and Thraustotheca clavata identify the ancestral oomycete secretome and reveal gene acquisitions by horizontal gene transfer.</title>
        <authorList>
            <person name="Misner I."/>
            <person name="Blouin N."/>
            <person name="Leonard G."/>
            <person name="Richards T.A."/>
            <person name="Lane C.E."/>
        </authorList>
    </citation>
    <scope>NUCLEOTIDE SEQUENCE [LARGE SCALE GENOMIC DNA]</scope>
    <source>
        <strain evidence="8 9">ATCC 48635</strain>
    </source>
</reference>
<evidence type="ECO:0000256" key="6">
    <source>
        <dbReference type="ARBA" id="ARBA00023136"/>
    </source>
</evidence>
<feature type="transmembrane region" description="Helical" evidence="7">
    <location>
        <begin position="539"/>
        <end position="557"/>
    </location>
</feature>
<dbReference type="Proteomes" id="UP000243579">
    <property type="component" value="Unassembled WGS sequence"/>
</dbReference>
<evidence type="ECO:0000256" key="1">
    <source>
        <dbReference type="ARBA" id="ARBA00004141"/>
    </source>
</evidence>
<dbReference type="AlphaFoldDB" id="A0A1V9YM73"/>
<dbReference type="Pfam" id="PF01733">
    <property type="entry name" value="Nucleoside_tran"/>
    <property type="match status" value="2"/>
</dbReference>
<sequence>METPAEDYKNAKLVINDDEDIPAHVTENIQENRRFIWWSLLFLNGSCLWAYYSCLSAQTYYESRFKNTTFDFAYVTTPATTWPMFIAQLVQVGLGLDKKMGMWNRVRIGFFIYGLCALAIIFQNAFNAEPQTGATIVIVAFCVIGLTNALTEAGFYAMSALFPEASFTNAIQMGNGTSGVINVTLNTLIQLCVGGINASPEDTANIQKISFYIFFSVFILVCFLAVYVFWRLMQVPAVKYLMERNEAETVRRAANKETYGAMWARLVRIGGVVILPTICQFVIFLCSLTAFPGISIMAGFQMAGASGGTWGSWYINGVLLCYNYGDFTGRVISPWFYRFFTIKSCFLWTLVRWVLFIFILIGLPGGGKNPLFAMAAVPVFNQFWLLFINFVLGLTTGVLSTITFGLGPRLVAQEDRESAGAIMCLGLFLGISSVVEKHQAKLIVNDDGGDDIPTQITDDIQENRRFIWWALLFLNGSCLWAYYSCLSAQSYYASRFAKTTFDFAYLTTPVTTWPMFGGHLIQVGFGLDKKLGMWNRVRIGYALYALSALAIILQNVFDAEPQTGATIVLIAFGVIGVTNSLTEAGFYALSALFPESSFTNAIQMGNGTSGFINVTLNTLIQLCVGGIHPAAKDSENIQKISFYIFFSVFILVCFLAVYIFHKLLQIPSVHYLMERNEAETARRAANKETYGEMWARLVRIGGVVILPTMCQFIIFLCSLTAFPGISITAGFQMAGASGGTWGSWYINGVLLSYNYGDFIGRVISPWFYRFFTIKSCFVWTLVRWVLFIFILIGLPGGGKNPLFAMADVPVFNQIWLLFINFMLGITTGVLSTITFGLGPRLVAQEDRESAGAIMCLGLFLGISAGATIGWQFGANHWLGA</sequence>
<feature type="transmembrane region" description="Helical" evidence="7">
    <location>
        <begin position="697"/>
        <end position="722"/>
    </location>
</feature>
<evidence type="ECO:0000256" key="2">
    <source>
        <dbReference type="ARBA" id="ARBA00007965"/>
    </source>
</evidence>
<keyword evidence="5 7" id="KW-1133">Transmembrane helix</keyword>
<keyword evidence="6 7" id="KW-0472">Membrane</keyword>
<dbReference type="PANTHER" id="PTHR10332">
    <property type="entry name" value="EQUILIBRATIVE NUCLEOSIDE TRANSPORTER"/>
    <property type="match status" value="1"/>
</dbReference>
<feature type="transmembrane region" description="Helical" evidence="7">
    <location>
        <begin position="383"/>
        <end position="406"/>
    </location>
</feature>